<dbReference type="PRINTS" id="PR00398">
    <property type="entry name" value="STRDHORMONER"/>
</dbReference>
<evidence type="ECO:0000256" key="11">
    <source>
        <dbReference type="RuleBase" id="RU004334"/>
    </source>
</evidence>
<evidence type="ECO:0000256" key="8">
    <source>
        <dbReference type="ARBA" id="ARBA00023163"/>
    </source>
</evidence>
<dbReference type="SMART" id="SM00430">
    <property type="entry name" value="HOLI"/>
    <property type="match status" value="1"/>
</dbReference>
<keyword evidence="9 11" id="KW-0675">Receptor</keyword>
<dbReference type="PANTHER" id="PTHR24083">
    <property type="entry name" value="NUCLEAR HORMONE RECEPTOR"/>
    <property type="match status" value="1"/>
</dbReference>
<feature type="region of interest" description="Disordered" evidence="12">
    <location>
        <begin position="128"/>
        <end position="154"/>
    </location>
</feature>
<keyword evidence="7 11" id="KW-0238">DNA-binding</keyword>
<comment type="similarity">
    <text evidence="2 11">Belongs to the nuclear hormone receptor family.</text>
</comment>
<keyword evidence="16" id="KW-1185">Reference proteome</keyword>
<feature type="domain" description="Nuclear receptor" evidence="13">
    <location>
        <begin position="169"/>
        <end position="244"/>
    </location>
</feature>
<dbReference type="Gene3D" id="1.10.565.10">
    <property type="entry name" value="Retinoid X Receptor"/>
    <property type="match status" value="1"/>
</dbReference>
<reference evidence="15" key="2">
    <citation type="submission" date="2022-06" db="UniProtKB">
        <authorList>
            <consortium name="EnsemblMetazoa"/>
        </authorList>
    </citation>
    <scope>IDENTIFICATION</scope>
    <source>
        <strain evidence="15">DF5081</strain>
    </source>
</reference>
<dbReference type="InterPro" id="IPR001628">
    <property type="entry name" value="Znf_hrmn_rcpt"/>
</dbReference>
<dbReference type="CDD" id="cd06157">
    <property type="entry name" value="NR_LBD"/>
    <property type="match status" value="1"/>
</dbReference>
<accession>A0A8R1DVK6</accession>
<evidence type="ECO:0000256" key="7">
    <source>
        <dbReference type="ARBA" id="ARBA00023125"/>
    </source>
</evidence>
<keyword evidence="10 11" id="KW-0539">Nucleus</keyword>
<evidence type="ECO:0000256" key="9">
    <source>
        <dbReference type="ARBA" id="ARBA00023170"/>
    </source>
</evidence>
<keyword evidence="5 11" id="KW-0862">Zinc</keyword>
<keyword evidence="3 11" id="KW-0479">Metal-binding</keyword>
<dbReference type="PROSITE" id="PS00031">
    <property type="entry name" value="NUCLEAR_REC_DBD_1"/>
    <property type="match status" value="1"/>
</dbReference>
<dbReference type="EnsemblMetazoa" id="CJA13458a.1">
    <property type="protein sequence ID" value="CJA13458a.1"/>
    <property type="gene ID" value="WBGene00132662"/>
</dbReference>
<comment type="subcellular location">
    <subcellularLocation>
        <location evidence="1 11">Nucleus</location>
    </subcellularLocation>
</comment>
<evidence type="ECO:0000313" key="16">
    <source>
        <dbReference type="Proteomes" id="UP000005237"/>
    </source>
</evidence>
<dbReference type="CDD" id="cd06960">
    <property type="entry name" value="NR_DBD_HNF4A"/>
    <property type="match status" value="1"/>
</dbReference>
<evidence type="ECO:0000259" key="14">
    <source>
        <dbReference type="PROSITE" id="PS51843"/>
    </source>
</evidence>
<dbReference type="InterPro" id="IPR000536">
    <property type="entry name" value="Nucl_hrmn_rcpt_lig-bd"/>
</dbReference>
<evidence type="ECO:0000256" key="6">
    <source>
        <dbReference type="ARBA" id="ARBA00023015"/>
    </source>
</evidence>
<keyword evidence="6 11" id="KW-0805">Transcription regulation</keyword>
<dbReference type="InterPro" id="IPR035500">
    <property type="entry name" value="NHR-like_dom_sf"/>
</dbReference>
<evidence type="ECO:0000256" key="3">
    <source>
        <dbReference type="ARBA" id="ARBA00022723"/>
    </source>
</evidence>
<dbReference type="GO" id="GO:0008270">
    <property type="term" value="F:zinc ion binding"/>
    <property type="evidence" value="ECO:0007669"/>
    <property type="project" value="UniProtKB-KW"/>
</dbReference>
<dbReference type="AlphaFoldDB" id="A0A8R1DVK6"/>
<reference evidence="16" key="1">
    <citation type="submission" date="2010-08" db="EMBL/GenBank/DDBJ databases">
        <authorList>
            <consortium name="Caenorhabditis japonica Sequencing Consortium"/>
            <person name="Wilson R.K."/>
        </authorList>
    </citation>
    <scope>NUCLEOTIDE SEQUENCE [LARGE SCALE GENOMIC DNA]</scope>
    <source>
        <strain evidence="16">DF5081</strain>
    </source>
</reference>
<evidence type="ECO:0000256" key="10">
    <source>
        <dbReference type="ARBA" id="ARBA00023242"/>
    </source>
</evidence>
<evidence type="ECO:0000256" key="1">
    <source>
        <dbReference type="ARBA" id="ARBA00004123"/>
    </source>
</evidence>
<dbReference type="SMART" id="SM00399">
    <property type="entry name" value="ZnF_C4"/>
    <property type="match status" value="1"/>
</dbReference>
<dbReference type="GO" id="GO:0000978">
    <property type="term" value="F:RNA polymerase II cis-regulatory region sequence-specific DNA binding"/>
    <property type="evidence" value="ECO:0007669"/>
    <property type="project" value="InterPro"/>
</dbReference>
<dbReference type="Pfam" id="PF00104">
    <property type="entry name" value="Hormone_recep"/>
    <property type="match status" value="1"/>
</dbReference>
<dbReference type="Pfam" id="PF00105">
    <property type="entry name" value="zf-C4"/>
    <property type="match status" value="1"/>
</dbReference>
<dbReference type="PROSITE" id="PS51030">
    <property type="entry name" value="NUCLEAR_REC_DBD_2"/>
    <property type="match status" value="1"/>
</dbReference>
<protein>
    <submittedName>
        <fullName evidence="15">Uncharacterized protein</fullName>
    </submittedName>
</protein>
<proteinExistence type="inferred from homology"/>
<dbReference type="Gene3D" id="3.30.50.10">
    <property type="entry name" value="Erythroid Transcription Factor GATA-1, subunit A"/>
    <property type="match status" value="1"/>
</dbReference>
<evidence type="ECO:0000256" key="2">
    <source>
        <dbReference type="ARBA" id="ARBA00005993"/>
    </source>
</evidence>
<dbReference type="PROSITE" id="PS51843">
    <property type="entry name" value="NR_LBD"/>
    <property type="match status" value="1"/>
</dbReference>
<keyword evidence="4 11" id="KW-0863">Zinc-finger</keyword>
<dbReference type="GO" id="GO:0003700">
    <property type="term" value="F:DNA-binding transcription factor activity"/>
    <property type="evidence" value="ECO:0007669"/>
    <property type="project" value="InterPro"/>
</dbReference>
<organism evidence="15 16">
    <name type="scientific">Caenorhabditis japonica</name>
    <dbReference type="NCBI Taxonomy" id="281687"/>
    <lineage>
        <taxon>Eukaryota</taxon>
        <taxon>Metazoa</taxon>
        <taxon>Ecdysozoa</taxon>
        <taxon>Nematoda</taxon>
        <taxon>Chromadorea</taxon>
        <taxon>Rhabditida</taxon>
        <taxon>Rhabditina</taxon>
        <taxon>Rhabditomorpha</taxon>
        <taxon>Rhabditoidea</taxon>
        <taxon>Rhabditidae</taxon>
        <taxon>Peloderinae</taxon>
        <taxon>Caenorhabditis</taxon>
    </lineage>
</organism>
<dbReference type="PRINTS" id="PR00047">
    <property type="entry name" value="STROIDFINGER"/>
</dbReference>
<evidence type="ECO:0000256" key="4">
    <source>
        <dbReference type="ARBA" id="ARBA00022771"/>
    </source>
</evidence>
<keyword evidence="8 11" id="KW-0804">Transcription</keyword>
<dbReference type="SUPFAM" id="SSF57716">
    <property type="entry name" value="Glucocorticoid receptor-like (DNA-binding domain)"/>
    <property type="match status" value="1"/>
</dbReference>
<name>A0A8R1DVK6_CAEJA</name>
<dbReference type="FunFam" id="3.30.50.10:FF:000030">
    <property type="entry name" value="Nuclear Hormone Receptor family"/>
    <property type="match status" value="1"/>
</dbReference>
<sequence length="539" mass="61269">MRTRDSAHSFVRDHASTVIFEETQTERRESSLSKVLSTPTTIIAHQRLTEDGVCFAPASSNYHYSRRATSPPQTVHRSKHQFPVPPPPPPQMHMFYSMSGTLADQLQSHLANYGQPIINAQRSANSDESSMYINGSGASVSNSNGSMGNNDQKFPSYKRMAQRRKVPEGELCAVCSDLATGYHYGVASCNGCKTFFRRTIVSEQTFICQYNGNCDVNKNIRCACRHCRFNKCLLVGMDAKAIQNDRDRIGPTKKVKMSSGSDDEQATTPHRLQDQDVIDQLTQVEGLCQELRRCIIPEVTGVTHALTSPCLLFETTELKVDVSLTNTIFKELYPASMNDIRMWNIREMRICIEWAKTFDVYQRLNLFDQFALVRNFAFAFNLLNRVFYSPDHGPDKIVFQNGAFIMRQPQQQVQLSGCRPIYTRQMDEIMIPFRNLQLNVTEFATFKATLFFNPDALDLSPTAKQEVFEERNKYLGALFTCISQKLGIPAGVQKYGSLLMMTASIQNILAQNEENMQVMELFKNWEVDPFVKELCMKRA</sequence>
<dbReference type="InterPro" id="IPR001723">
    <property type="entry name" value="Nuclear_hrmn_rcpt"/>
</dbReference>
<feature type="compositionally biased region" description="Low complexity" evidence="12">
    <location>
        <begin position="134"/>
        <end position="150"/>
    </location>
</feature>
<dbReference type="InterPro" id="IPR050274">
    <property type="entry name" value="Nuclear_hormone_rcpt_NR2"/>
</dbReference>
<dbReference type="InterPro" id="IPR049636">
    <property type="entry name" value="HNF4-like_DBD"/>
</dbReference>
<feature type="domain" description="NR LBD" evidence="14">
    <location>
        <begin position="273"/>
        <end position="538"/>
    </location>
</feature>
<evidence type="ECO:0000256" key="12">
    <source>
        <dbReference type="SAM" id="MobiDB-lite"/>
    </source>
</evidence>
<dbReference type="SUPFAM" id="SSF48508">
    <property type="entry name" value="Nuclear receptor ligand-binding domain"/>
    <property type="match status" value="1"/>
</dbReference>
<evidence type="ECO:0000313" key="15">
    <source>
        <dbReference type="EnsemblMetazoa" id="CJA13458a.1"/>
    </source>
</evidence>
<evidence type="ECO:0000259" key="13">
    <source>
        <dbReference type="PROSITE" id="PS51030"/>
    </source>
</evidence>
<feature type="region of interest" description="Disordered" evidence="12">
    <location>
        <begin position="246"/>
        <end position="268"/>
    </location>
</feature>
<evidence type="ECO:0000256" key="5">
    <source>
        <dbReference type="ARBA" id="ARBA00022833"/>
    </source>
</evidence>
<dbReference type="GO" id="GO:0005634">
    <property type="term" value="C:nucleus"/>
    <property type="evidence" value="ECO:0007669"/>
    <property type="project" value="UniProtKB-SubCell"/>
</dbReference>
<dbReference type="Proteomes" id="UP000005237">
    <property type="component" value="Unassembled WGS sequence"/>
</dbReference>
<dbReference type="InterPro" id="IPR013088">
    <property type="entry name" value="Znf_NHR/GATA"/>
</dbReference>